<keyword evidence="3 12" id="KW-0479">Metal-binding</keyword>
<dbReference type="NCBIfam" id="TIGR01083">
    <property type="entry name" value="nth"/>
    <property type="match status" value="1"/>
</dbReference>
<evidence type="ECO:0000256" key="1">
    <source>
        <dbReference type="ARBA" id="ARBA00008343"/>
    </source>
</evidence>
<keyword evidence="9 12" id="KW-0234">DNA repair</keyword>
<dbReference type="InterPro" id="IPR003651">
    <property type="entry name" value="Endonuclease3_FeS-loop_motif"/>
</dbReference>
<evidence type="ECO:0000256" key="2">
    <source>
        <dbReference type="ARBA" id="ARBA00022485"/>
    </source>
</evidence>
<dbReference type="GO" id="GO:0006285">
    <property type="term" value="P:base-excision repair, AP site formation"/>
    <property type="evidence" value="ECO:0007669"/>
    <property type="project" value="TreeGrafter"/>
</dbReference>
<dbReference type="SUPFAM" id="SSF48150">
    <property type="entry name" value="DNA-glycosylase"/>
    <property type="match status" value="1"/>
</dbReference>
<evidence type="ECO:0000259" key="13">
    <source>
        <dbReference type="SMART" id="SM00478"/>
    </source>
</evidence>
<feature type="binding site" evidence="12">
    <location>
        <position position="207"/>
    </location>
    <ligand>
        <name>[4Fe-4S] cluster</name>
        <dbReference type="ChEBI" id="CHEBI:49883"/>
    </ligand>
</feature>
<organism evidence="14 15">
    <name type="scientific">Citroniella saccharovorans</name>
    <dbReference type="NCBI Taxonomy" id="2053367"/>
    <lineage>
        <taxon>Bacteria</taxon>
        <taxon>Bacillati</taxon>
        <taxon>Bacillota</taxon>
        <taxon>Tissierellia</taxon>
        <taxon>Tissierellales</taxon>
        <taxon>Peptoniphilaceae</taxon>
        <taxon>Citroniella</taxon>
    </lineage>
</organism>
<comment type="function">
    <text evidence="12">DNA repair enzyme that has both DNA N-glycosylase activity and AP-lyase activity. The DNA N-glycosylase activity releases various damaged pyrimidines from DNA by cleaving the N-glycosidic bond, leaving an AP (apurinic/apyrimidinic) site. The AP-lyase activity cleaves the phosphodiester bond 3' to the AP site by a beta-elimination, leaving a 3'-terminal unsaturated sugar and a product with a terminal 5'-phosphate.</text>
</comment>
<dbReference type="GO" id="GO:0140078">
    <property type="term" value="F:class I DNA-(apurinic or apyrimidinic site) endonuclease activity"/>
    <property type="evidence" value="ECO:0007669"/>
    <property type="project" value="UniProtKB-EC"/>
</dbReference>
<feature type="binding site" evidence="12">
    <location>
        <position position="201"/>
    </location>
    <ligand>
        <name>[4Fe-4S] cluster</name>
        <dbReference type="ChEBI" id="CHEBI:49883"/>
    </ligand>
</feature>
<dbReference type="FunFam" id="1.10.340.30:FF:000001">
    <property type="entry name" value="Endonuclease III"/>
    <property type="match status" value="1"/>
</dbReference>
<accession>A0AAW9N0H7</accession>
<evidence type="ECO:0000313" key="14">
    <source>
        <dbReference type="EMBL" id="MEB3430175.1"/>
    </source>
</evidence>
<dbReference type="InterPro" id="IPR005759">
    <property type="entry name" value="Nth"/>
</dbReference>
<dbReference type="GO" id="GO:0046872">
    <property type="term" value="F:metal ion binding"/>
    <property type="evidence" value="ECO:0007669"/>
    <property type="project" value="UniProtKB-KW"/>
</dbReference>
<dbReference type="AlphaFoldDB" id="A0AAW9N0H7"/>
<dbReference type="SMART" id="SM00478">
    <property type="entry name" value="ENDO3c"/>
    <property type="match status" value="1"/>
</dbReference>
<dbReference type="EMBL" id="JAYKOT010000003">
    <property type="protein sequence ID" value="MEB3430175.1"/>
    <property type="molecule type" value="Genomic_DNA"/>
</dbReference>
<evidence type="ECO:0000256" key="9">
    <source>
        <dbReference type="ARBA" id="ARBA00023204"/>
    </source>
</evidence>
<dbReference type="PIRSF" id="PIRSF001435">
    <property type="entry name" value="Nth"/>
    <property type="match status" value="1"/>
</dbReference>
<keyword evidence="5 12" id="KW-0378">Hydrolase</keyword>
<dbReference type="GO" id="GO:0003677">
    <property type="term" value="F:DNA binding"/>
    <property type="evidence" value="ECO:0007669"/>
    <property type="project" value="UniProtKB-UniRule"/>
</dbReference>
<dbReference type="InterPro" id="IPR003265">
    <property type="entry name" value="HhH-GPD_domain"/>
</dbReference>
<dbReference type="Pfam" id="PF00633">
    <property type="entry name" value="HHH"/>
    <property type="match status" value="1"/>
</dbReference>
<dbReference type="EC" id="4.2.99.18" evidence="12"/>
<dbReference type="SMART" id="SM00525">
    <property type="entry name" value="FES"/>
    <property type="match status" value="1"/>
</dbReference>
<evidence type="ECO:0000256" key="12">
    <source>
        <dbReference type="HAMAP-Rule" id="MF_00942"/>
    </source>
</evidence>
<feature type="domain" description="HhH-GPD" evidence="13">
    <location>
        <begin position="42"/>
        <end position="189"/>
    </location>
</feature>
<dbReference type="InterPro" id="IPR011257">
    <property type="entry name" value="DNA_glycosylase"/>
</dbReference>
<dbReference type="Gene3D" id="1.10.340.30">
    <property type="entry name" value="Hypothetical protein, domain 2"/>
    <property type="match status" value="1"/>
</dbReference>
<keyword evidence="15" id="KW-1185">Reference proteome</keyword>
<comment type="catalytic activity">
    <reaction evidence="12">
        <text>2'-deoxyribonucleotide-(2'-deoxyribose 5'-phosphate)-2'-deoxyribonucleotide-DNA = a 3'-end 2'-deoxyribonucleotide-(2,3-dehydro-2,3-deoxyribose 5'-phosphate)-DNA + a 5'-end 5'-phospho-2'-deoxyribonucleoside-DNA + H(+)</text>
        <dbReference type="Rhea" id="RHEA:66592"/>
        <dbReference type="Rhea" id="RHEA-COMP:13180"/>
        <dbReference type="Rhea" id="RHEA-COMP:16897"/>
        <dbReference type="Rhea" id="RHEA-COMP:17067"/>
        <dbReference type="ChEBI" id="CHEBI:15378"/>
        <dbReference type="ChEBI" id="CHEBI:136412"/>
        <dbReference type="ChEBI" id="CHEBI:157695"/>
        <dbReference type="ChEBI" id="CHEBI:167181"/>
        <dbReference type="EC" id="4.2.99.18"/>
    </reaction>
</comment>
<dbReference type="Proteomes" id="UP001357733">
    <property type="component" value="Unassembled WGS sequence"/>
</dbReference>
<dbReference type="InterPro" id="IPR004035">
    <property type="entry name" value="Endouclease-III_FeS-bd_BS"/>
</dbReference>
<evidence type="ECO:0000256" key="10">
    <source>
        <dbReference type="ARBA" id="ARBA00023239"/>
    </source>
</evidence>
<comment type="similarity">
    <text evidence="1 12">Belongs to the Nth/MutY family.</text>
</comment>
<keyword evidence="6 12" id="KW-0408">Iron</keyword>
<keyword evidence="14" id="KW-0255">Endonuclease</keyword>
<dbReference type="PANTHER" id="PTHR10359">
    <property type="entry name" value="A/G-SPECIFIC ADENINE GLYCOSYLASE/ENDONUCLEASE III"/>
    <property type="match status" value="1"/>
</dbReference>
<evidence type="ECO:0000256" key="7">
    <source>
        <dbReference type="ARBA" id="ARBA00023014"/>
    </source>
</evidence>
<keyword evidence="8 12" id="KW-0238">DNA-binding</keyword>
<keyword evidence="11 12" id="KW-0326">Glycosidase</keyword>
<feature type="binding site" evidence="12">
    <location>
        <position position="198"/>
    </location>
    <ligand>
        <name>[4Fe-4S] cluster</name>
        <dbReference type="ChEBI" id="CHEBI:49883"/>
    </ligand>
</feature>
<dbReference type="GO" id="GO:0051539">
    <property type="term" value="F:4 iron, 4 sulfur cluster binding"/>
    <property type="evidence" value="ECO:0007669"/>
    <property type="project" value="UniProtKB-UniRule"/>
</dbReference>
<dbReference type="GO" id="GO:0019104">
    <property type="term" value="F:DNA N-glycosylase activity"/>
    <property type="evidence" value="ECO:0007669"/>
    <property type="project" value="UniProtKB-UniRule"/>
</dbReference>
<comment type="cofactor">
    <cofactor evidence="12">
        <name>[4Fe-4S] cluster</name>
        <dbReference type="ChEBI" id="CHEBI:49883"/>
    </cofactor>
    <text evidence="12">Binds 1 [4Fe-4S] cluster.</text>
</comment>
<dbReference type="CDD" id="cd00056">
    <property type="entry name" value="ENDO3c"/>
    <property type="match status" value="1"/>
</dbReference>
<keyword evidence="14" id="KW-0540">Nuclease</keyword>
<dbReference type="Pfam" id="PF10576">
    <property type="entry name" value="EndIII_4Fe-2S"/>
    <property type="match status" value="1"/>
</dbReference>
<dbReference type="InterPro" id="IPR004036">
    <property type="entry name" value="Endonuclease-III-like_CS2"/>
</dbReference>
<dbReference type="InterPro" id="IPR000445">
    <property type="entry name" value="HhH_motif"/>
</dbReference>
<dbReference type="FunFam" id="1.10.1670.10:FF:000001">
    <property type="entry name" value="Endonuclease III"/>
    <property type="match status" value="1"/>
</dbReference>
<gene>
    <name evidence="12 14" type="primary">nth</name>
    <name evidence="14" type="ORF">VLK81_09285</name>
</gene>
<keyword evidence="10 12" id="KW-0456">Lyase</keyword>
<dbReference type="PROSITE" id="PS01155">
    <property type="entry name" value="ENDONUCLEASE_III_2"/>
    <property type="match status" value="1"/>
</dbReference>
<keyword evidence="4 12" id="KW-0227">DNA damage</keyword>
<sequence>MRYKLNKKEIEIVIEKLKILFENPRTELNYNSDTNLLVATILSAQCTDVRVNKTTGELFKICKSPRDYVNLGEEKLKEYIKPCGFFNTKARNIIATCKILDEKFSGKVPSDFNDLIKLPGVGRKTANVVISNLFGTPAIAVDTHVFRVSNRIGITNEKDVLNTELSLMKRLPEKEWISMHHRLILLGRRICKASNPKCSLCPLKDICLYFKRSSINEEK</sequence>
<dbReference type="Pfam" id="PF00730">
    <property type="entry name" value="HhH-GPD"/>
    <property type="match status" value="1"/>
</dbReference>
<dbReference type="Gene3D" id="1.10.1670.10">
    <property type="entry name" value="Helix-hairpin-Helix base-excision DNA repair enzymes (C-terminal)"/>
    <property type="match status" value="1"/>
</dbReference>
<reference evidence="14 15" key="1">
    <citation type="submission" date="2024-01" db="EMBL/GenBank/DDBJ databases">
        <title>Complete genome sequence of Citroniella saccharovorans strain M6.X9, isolated from human fecal sample.</title>
        <authorList>
            <person name="Cheng G."/>
            <person name="Westerholm M."/>
            <person name="Schnurer A."/>
        </authorList>
    </citation>
    <scope>NUCLEOTIDE SEQUENCE [LARGE SCALE GENOMIC DNA]</scope>
    <source>
        <strain evidence="14 15">DSM 29873</strain>
    </source>
</reference>
<keyword evidence="2 12" id="KW-0004">4Fe-4S</keyword>
<comment type="caution">
    <text evidence="14">The sequence shown here is derived from an EMBL/GenBank/DDBJ whole genome shotgun (WGS) entry which is preliminary data.</text>
</comment>
<name>A0AAW9N0H7_9FIRM</name>
<evidence type="ECO:0000313" key="15">
    <source>
        <dbReference type="Proteomes" id="UP001357733"/>
    </source>
</evidence>
<dbReference type="PANTHER" id="PTHR10359:SF18">
    <property type="entry name" value="ENDONUCLEASE III"/>
    <property type="match status" value="1"/>
</dbReference>
<evidence type="ECO:0000256" key="11">
    <source>
        <dbReference type="ARBA" id="ARBA00023295"/>
    </source>
</evidence>
<dbReference type="PROSITE" id="PS00764">
    <property type="entry name" value="ENDONUCLEASE_III_1"/>
    <property type="match status" value="1"/>
</dbReference>
<protein>
    <recommendedName>
        <fullName evidence="12">Endonuclease III</fullName>
        <ecNumber evidence="12">4.2.99.18</ecNumber>
    </recommendedName>
    <alternativeName>
        <fullName evidence="12">DNA-(apurinic or apyrimidinic site) lyase</fullName>
    </alternativeName>
</protein>
<evidence type="ECO:0000256" key="4">
    <source>
        <dbReference type="ARBA" id="ARBA00022763"/>
    </source>
</evidence>
<evidence type="ECO:0000256" key="5">
    <source>
        <dbReference type="ARBA" id="ARBA00022801"/>
    </source>
</evidence>
<proteinExistence type="inferred from homology"/>
<dbReference type="HAMAP" id="MF_00942">
    <property type="entry name" value="Nth"/>
    <property type="match status" value="1"/>
</dbReference>
<evidence type="ECO:0000256" key="6">
    <source>
        <dbReference type="ARBA" id="ARBA00023004"/>
    </source>
</evidence>
<dbReference type="RefSeq" id="WP_324620366.1">
    <property type="nucleotide sequence ID" value="NZ_JAYKOT010000003.1"/>
</dbReference>
<evidence type="ECO:0000256" key="8">
    <source>
        <dbReference type="ARBA" id="ARBA00023125"/>
    </source>
</evidence>
<dbReference type="InterPro" id="IPR023170">
    <property type="entry name" value="HhH_base_excis_C"/>
</dbReference>
<keyword evidence="7 12" id="KW-0411">Iron-sulfur</keyword>
<feature type="binding site" evidence="12">
    <location>
        <position position="191"/>
    </location>
    <ligand>
        <name>[4Fe-4S] cluster</name>
        <dbReference type="ChEBI" id="CHEBI:49883"/>
    </ligand>
</feature>
<evidence type="ECO:0000256" key="3">
    <source>
        <dbReference type="ARBA" id="ARBA00022723"/>
    </source>
</evidence>